<proteinExistence type="predicted"/>
<sequence>MMENLPHFPPEIEYESRGFKNGTGSFLTIVAEKSQHQPIKRLYIEDFVEVEDFQTFLQTAKFMKDAEIYCPIQLGTGRVRIFMTFVDGDLFEIEIFSSKMTVINFLDVYNKCRLSFHIYFLRNRYGRLLNERFNVTTATSPTQGIFSDIFKISKTSCQVQNIDENEWIKINFESTNSRLFTQYSNQLLKNWFPRKEYETPLERINKINDILGCKITLIERKLLKETIDKFWENIEPELKQPCFDPHLYSDSSTDSGGSTDSETSIL</sequence>
<protein>
    <submittedName>
        <fullName evidence="2">Uncharacterized protein</fullName>
    </submittedName>
</protein>
<accession>A0AC34RFS2</accession>
<name>A0AC34RFS2_9BILA</name>
<evidence type="ECO:0000313" key="1">
    <source>
        <dbReference type="Proteomes" id="UP000887576"/>
    </source>
</evidence>
<organism evidence="1 2">
    <name type="scientific">Panagrolaimus sp. JU765</name>
    <dbReference type="NCBI Taxonomy" id="591449"/>
    <lineage>
        <taxon>Eukaryota</taxon>
        <taxon>Metazoa</taxon>
        <taxon>Ecdysozoa</taxon>
        <taxon>Nematoda</taxon>
        <taxon>Chromadorea</taxon>
        <taxon>Rhabditida</taxon>
        <taxon>Tylenchina</taxon>
        <taxon>Panagrolaimomorpha</taxon>
        <taxon>Panagrolaimoidea</taxon>
        <taxon>Panagrolaimidae</taxon>
        <taxon>Panagrolaimus</taxon>
    </lineage>
</organism>
<dbReference type="WBParaSite" id="JU765_v2.g6403.t1">
    <property type="protein sequence ID" value="JU765_v2.g6403.t1"/>
    <property type="gene ID" value="JU765_v2.g6403"/>
</dbReference>
<evidence type="ECO:0000313" key="2">
    <source>
        <dbReference type="WBParaSite" id="JU765_v2.g6403.t1"/>
    </source>
</evidence>
<reference evidence="2" key="1">
    <citation type="submission" date="2022-11" db="UniProtKB">
        <authorList>
            <consortium name="WormBaseParasite"/>
        </authorList>
    </citation>
    <scope>IDENTIFICATION</scope>
</reference>
<dbReference type="Proteomes" id="UP000887576">
    <property type="component" value="Unplaced"/>
</dbReference>